<reference evidence="3 4" key="1">
    <citation type="submission" date="2019-01" db="EMBL/GenBank/DDBJ databases">
        <title>Insights into ecological role of a new deltaproteobacterial order Candidatus Sinidesulfobacterales (Sva0485) by metagenomics and metatranscriptomics.</title>
        <authorList>
            <person name="Tan S."/>
            <person name="Liu J."/>
            <person name="Fang Y."/>
            <person name="Hedlund B."/>
            <person name="Lian Z.-H."/>
            <person name="Huang L.-Y."/>
            <person name="Li J.-T."/>
            <person name="Huang L.-N."/>
            <person name="Li W.-J."/>
            <person name="Jiang H.-C."/>
            <person name="Dong H.-L."/>
            <person name="Shu W.-S."/>
        </authorList>
    </citation>
    <scope>NUCLEOTIDE SEQUENCE [LARGE SCALE GENOMIC DNA]</scope>
    <source>
        <strain evidence="3">AP4</strain>
    </source>
</reference>
<feature type="signal peptide" evidence="2">
    <location>
        <begin position="1"/>
        <end position="25"/>
    </location>
</feature>
<evidence type="ECO:0000313" key="4">
    <source>
        <dbReference type="Proteomes" id="UP000322454"/>
    </source>
</evidence>
<dbReference type="Proteomes" id="UP000322454">
    <property type="component" value="Unassembled WGS sequence"/>
</dbReference>
<feature type="chain" id="PRO_5021962658" description="Pentapeptide MXKDX repeat protein" evidence="2">
    <location>
        <begin position="26"/>
        <end position="67"/>
    </location>
</feature>
<evidence type="ECO:0000256" key="1">
    <source>
        <dbReference type="SAM" id="MobiDB-lite"/>
    </source>
</evidence>
<sequence>MKKLIFMTMAAFMMLGLIAVGNANASNTGMSNPCGKNMSNACGKKKTSMKNSHSKMKNPCGNGGGMK</sequence>
<keyword evidence="2" id="KW-0732">Signal</keyword>
<comment type="caution">
    <text evidence="3">The sequence shown here is derived from an EMBL/GenBank/DDBJ whole genome shotgun (WGS) entry which is preliminary data.</text>
</comment>
<dbReference type="AlphaFoldDB" id="A0A520XGX9"/>
<feature type="compositionally biased region" description="Basic residues" evidence="1">
    <location>
        <begin position="43"/>
        <end position="56"/>
    </location>
</feature>
<protein>
    <recommendedName>
        <fullName evidence="5">Pentapeptide MXKDX repeat protein</fullName>
    </recommendedName>
</protein>
<evidence type="ECO:0000313" key="3">
    <source>
        <dbReference type="EMBL" id="RZV40463.1"/>
    </source>
</evidence>
<evidence type="ECO:0000256" key="2">
    <source>
        <dbReference type="SAM" id="SignalP"/>
    </source>
</evidence>
<feature type="region of interest" description="Disordered" evidence="1">
    <location>
        <begin position="41"/>
        <end position="67"/>
    </location>
</feature>
<proteinExistence type="predicted"/>
<organism evidence="3 4">
    <name type="scientific">Candidatus Acidulodesulfobacterium acidiphilum</name>
    <dbReference type="NCBI Taxonomy" id="2597224"/>
    <lineage>
        <taxon>Bacteria</taxon>
        <taxon>Deltaproteobacteria</taxon>
        <taxon>Candidatus Acidulodesulfobacterales</taxon>
        <taxon>Candidatus Acidulodesulfobacterium</taxon>
    </lineage>
</organism>
<gene>
    <name evidence="3" type="ORF">EVJ48_00645</name>
</gene>
<accession>A0A520XGX9</accession>
<evidence type="ECO:0008006" key="5">
    <source>
        <dbReference type="Google" id="ProtNLM"/>
    </source>
</evidence>
<name>A0A520XGX9_9DELT</name>
<dbReference type="EMBL" id="SHMQ01000001">
    <property type="protein sequence ID" value="RZV40463.1"/>
    <property type="molecule type" value="Genomic_DNA"/>
</dbReference>